<dbReference type="GO" id="GO:0015627">
    <property type="term" value="C:type II protein secretion system complex"/>
    <property type="evidence" value="ECO:0007669"/>
    <property type="project" value="InterPro"/>
</dbReference>
<dbReference type="RefSeq" id="WP_039216971.1">
    <property type="nucleotide sequence ID" value="NZ_JWLW01000005.1"/>
</dbReference>
<dbReference type="AlphaFoldDB" id="A0A0B3YET7"/>
<reference evidence="3 4" key="1">
    <citation type="submission" date="2014-12" db="EMBL/GenBank/DDBJ databases">
        <title>Genome sequencing of Alteromonas marina AD001.</title>
        <authorList>
            <person name="Adrian T.G.S."/>
            <person name="Chan K.G."/>
        </authorList>
    </citation>
    <scope>NUCLEOTIDE SEQUENCE [LARGE SCALE GENOMIC DNA]</scope>
    <source>
        <strain evidence="3 4">AD001</strain>
    </source>
</reference>
<dbReference type="OrthoDB" id="5296638at2"/>
<dbReference type="Pfam" id="PF07963">
    <property type="entry name" value="N_methyl"/>
    <property type="match status" value="1"/>
</dbReference>
<protein>
    <submittedName>
        <fullName evidence="3">Prepilin cleavage protein</fullName>
    </submittedName>
</protein>
<dbReference type="SUPFAM" id="SSF54523">
    <property type="entry name" value="Pili subunits"/>
    <property type="match status" value="1"/>
</dbReference>
<keyword evidence="1" id="KW-0488">Methylation</keyword>
<accession>A0A0B3YET7</accession>
<keyword evidence="2" id="KW-1133">Transmembrane helix</keyword>
<dbReference type="Proteomes" id="UP000031197">
    <property type="component" value="Unassembled WGS sequence"/>
</dbReference>
<dbReference type="Pfam" id="PF16732">
    <property type="entry name" value="ComP_DUS"/>
    <property type="match status" value="1"/>
</dbReference>
<dbReference type="InterPro" id="IPR000983">
    <property type="entry name" value="Bac_GSPG_pilin"/>
</dbReference>
<proteinExistence type="predicted"/>
<sequence length="154" mass="16236">MKFKKQSRGFSLIELMIVVAIVGIIAAIAYPSYQGVIADGYRGTGQADLLGLASAMERHHSGSFSYKGAGASGSDTGAPSIFATHSPSSEPAASRRYNLTIQSASATDFELRATPVSGSGQASDGTLYYFSDGRKGWDKNNNGSLEASEYCWSC</sequence>
<dbReference type="Gene3D" id="3.30.700.10">
    <property type="entry name" value="Glycoprotein, Type 4 Pilin"/>
    <property type="match status" value="1"/>
</dbReference>
<dbReference type="GO" id="GO:0043683">
    <property type="term" value="P:type IV pilus assembly"/>
    <property type="evidence" value="ECO:0007669"/>
    <property type="project" value="InterPro"/>
</dbReference>
<evidence type="ECO:0000256" key="1">
    <source>
        <dbReference type="ARBA" id="ARBA00022481"/>
    </source>
</evidence>
<keyword evidence="4" id="KW-1185">Reference proteome</keyword>
<dbReference type="GO" id="GO:0015628">
    <property type="term" value="P:protein secretion by the type II secretion system"/>
    <property type="evidence" value="ECO:0007669"/>
    <property type="project" value="InterPro"/>
</dbReference>
<dbReference type="PROSITE" id="PS00409">
    <property type="entry name" value="PROKAR_NTER_METHYL"/>
    <property type="match status" value="1"/>
</dbReference>
<dbReference type="EMBL" id="JWLW01000005">
    <property type="protein sequence ID" value="KHT56427.1"/>
    <property type="molecule type" value="Genomic_DNA"/>
</dbReference>
<dbReference type="InterPro" id="IPR018247">
    <property type="entry name" value="EF_Hand_1_Ca_BS"/>
</dbReference>
<keyword evidence="2" id="KW-0472">Membrane</keyword>
<dbReference type="InterPro" id="IPR031982">
    <property type="entry name" value="PilE-like"/>
</dbReference>
<dbReference type="InterPro" id="IPR045584">
    <property type="entry name" value="Pilin-like"/>
</dbReference>
<dbReference type="PANTHER" id="PTHR30093:SF47">
    <property type="entry name" value="TYPE IV PILUS NON-CORE MINOR PILIN PILE"/>
    <property type="match status" value="1"/>
</dbReference>
<feature type="transmembrane region" description="Helical" evidence="2">
    <location>
        <begin position="12"/>
        <end position="33"/>
    </location>
</feature>
<evidence type="ECO:0000313" key="4">
    <source>
        <dbReference type="Proteomes" id="UP000031197"/>
    </source>
</evidence>
<organism evidence="3 4">
    <name type="scientific">Alteromonas marina</name>
    <dbReference type="NCBI Taxonomy" id="203795"/>
    <lineage>
        <taxon>Bacteria</taxon>
        <taxon>Pseudomonadati</taxon>
        <taxon>Pseudomonadota</taxon>
        <taxon>Gammaproteobacteria</taxon>
        <taxon>Alteromonadales</taxon>
        <taxon>Alteromonadaceae</taxon>
        <taxon>Alteromonas/Salinimonas group</taxon>
        <taxon>Alteromonas</taxon>
    </lineage>
</organism>
<evidence type="ECO:0000256" key="2">
    <source>
        <dbReference type="SAM" id="Phobius"/>
    </source>
</evidence>
<dbReference type="PANTHER" id="PTHR30093">
    <property type="entry name" value="GENERAL SECRETION PATHWAY PROTEIN G"/>
    <property type="match status" value="1"/>
</dbReference>
<comment type="caution">
    <text evidence="3">The sequence shown here is derived from an EMBL/GenBank/DDBJ whole genome shotgun (WGS) entry which is preliminary data.</text>
</comment>
<gene>
    <name evidence="3" type="ORF">RJ41_03470</name>
</gene>
<name>A0A0B3YET7_9ALTE</name>
<keyword evidence="2" id="KW-0812">Transmembrane</keyword>
<evidence type="ECO:0000313" key="3">
    <source>
        <dbReference type="EMBL" id="KHT56427.1"/>
    </source>
</evidence>
<dbReference type="PRINTS" id="PR00813">
    <property type="entry name" value="BCTERIALGSPG"/>
</dbReference>
<dbReference type="NCBIfam" id="TIGR02532">
    <property type="entry name" value="IV_pilin_GFxxxE"/>
    <property type="match status" value="1"/>
</dbReference>
<dbReference type="PROSITE" id="PS00018">
    <property type="entry name" value="EF_HAND_1"/>
    <property type="match status" value="1"/>
</dbReference>
<dbReference type="InterPro" id="IPR012902">
    <property type="entry name" value="N_methyl_site"/>
</dbReference>